<accession>A0A9D4UN81</accession>
<feature type="repeat" description="PPR" evidence="2">
    <location>
        <begin position="178"/>
        <end position="212"/>
    </location>
</feature>
<dbReference type="FunFam" id="1.25.40.10:FF:000285">
    <property type="entry name" value="Pentatricopeptide repeat-containing protein, chloroplastic"/>
    <property type="match status" value="1"/>
</dbReference>
<dbReference type="FunFam" id="1.25.40.10:FF:000031">
    <property type="entry name" value="Pentatricopeptide repeat-containing protein mitochondrial"/>
    <property type="match status" value="2"/>
</dbReference>
<keyword evidence="1" id="KW-0677">Repeat</keyword>
<evidence type="ECO:0000313" key="4">
    <source>
        <dbReference type="Proteomes" id="UP000886520"/>
    </source>
</evidence>
<dbReference type="PROSITE" id="PS51375">
    <property type="entry name" value="PPR"/>
    <property type="match status" value="6"/>
</dbReference>
<reference evidence="3" key="1">
    <citation type="submission" date="2021-01" db="EMBL/GenBank/DDBJ databases">
        <title>Adiantum capillus-veneris genome.</title>
        <authorList>
            <person name="Fang Y."/>
            <person name="Liao Q."/>
        </authorList>
    </citation>
    <scope>NUCLEOTIDE SEQUENCE</scope>
    <source>
        <strain evidence="3">H3</strain>
        <tissue evidence="3">Leaf</tissue>
    </source>
</reference>
<gene>
    <name evidence="3" type="ORF">GOP47_0015085</name>
</gene>
<dbReference type="FunFam" id="1.25.40.10:FF:000144">
    <property type="entry name" value="Pentatricopeptide repeat-containing protein, mitochondrial"/>
    <property type="match status" value="1"/>
</dbReference>
<proteinExistence type="predicted"/>
<dbReference type="NCBIfam" id="TIGR00756">
    <property type="entry name" value="PPR"/>
    <property type="match status" value="4"/>
</dbReference>
<protein>
    <recommendedName>
        <fullName evidence="5">Pentatricopeptide repeat-containing protein</fullName>
    </recommendedName>
</protein>
<feature type="repeat" description="PPR" evidence="2">
    <location>
        <begin position="453"/>
        <end position="483"/>
    </location>
</feature>
<organism evidence="3 4">
    <name type="scientific">Adiantum capillus-veneris</name>
    <name type="common">Maidenhair fern</name>
    <dbReference type="NCBI Taxonomy" id="13818"/>
    <lineage>
        <taxon>Eukaryota</taxon>
        <taxon>Viridiplantae</taxon>
        <taxon>Streptophyta</taxon>
        <taxon>Embryophyta</taxon>
        <taxon>Tracheophyta</taxon>
        <taxon>Polypodiopsida</taxon>
        <taxon>Polypodiidae</taxon>
        <taxon>Polypodiales</taxon>
        <taxon>Pteridineae</taxon>
        <taxon>Pteridaceae</taxon>
        <taxon>Vittarioideae</taxon>
        <taxon>Adiantum</taxon>
    </lineage>
</organism>
<evidence type="ECO:0000313" key="3">
    <source>
        <dbReference type="EMBL" id="KAI5070742.1"/>
    </source>
</evidence>
<dbReference type="Proteomes" id="UP000886520">
    <property type="component" value="Chromosome 14"/>
</dbReference>
<dbReference type="Pfam" id="PF01535">
    <property type="entry name" value="PPR"/>
    <property type="match status" value="4"/>
</dbReference>
<dbReference type="AlphaFoldDB" id="A0A9D4UN81"/>
<dbReference type="PANTHER" id="PTHR24015:SF548">
    <property type="entry name" value="OS08G0340900 PROTEIN"/>
    <property type="match status" value="1"/>
</dbReference>
<dbReference type="GO" id="GO:0009451">
    <property type="term" value="P:RNA modification"/>
    <property type="evidence" value="ECO:0007669"/>
    <property type="project" value="InterPro"/>
</dbReference>
<dbReference type="InterPro" id="IPR002885">
    <property type="entry name" value="PPR_rpt"/>
</dbReference>
<feature type="repeat" description="PPR" evidence="2">
    <location>
        <begin position="382"/>
        <end position="416"/>
    </location>
</feature>
<sequence length="728" mass="80240">MELMINIQLSEKCSLGIDDSTVEQRAARSYTQSFSCSSSPHRWRARAAPSCLGITEPHTCWGQEELSPPSLEGSDRALCAKRTLTVKIKRKAQVLPNMEQQDKKVDNEDGDAVRIVGLLKSCAENKDLHLGTQLHAEIVAKQLLDTHNFVGSTLVHMYVKCNALEKAQDVFNKLRIRDTVSWTALMGGYAQHGHGEETLKCFEQMLHEGVAPDMFTFSCLLKACCAMGAAQKGGEIHSRIVKDCFLERNLVLANVMIDMYAKCGVVERAQAIFDELPVKDAVSWTTLIAGYTESDREHQAFMLFEKMRKGGFSPSIATFLSILKGCGSMGAADKGQEIHSQIVKEGLYDASTMVTNALVAMYGKVGLLVDAKLMCERLPARDIITWNTLIGGYTHQGYGEEALDIFDRMQHEGFSPNAITFTSTLKACGMVGAANKGNELFKQIVKQHLLEKNVVVANAVIDMFCKCGLVRRAQEVFDKLRVRDVVSWNALIVGYSQQGYEEKAMACFERMQSEGFAPDAITFASILKASGTTGAAVKGQEIHAMVVGDGLLDKTMDVNTALVYMYAKNGMLIEAQEVFDNSHVHDVILWNVLLAGYSQFGQDEVVFCLLGKLEEEGTKPDSATFTSVLNTCSHRGLLDKGQSYFVKLSKGYGLTPTLEHLTCMIDLFCRAGHLVVAVTIIETMSFSADSTLWLTVLSACQRWGKMTFGMWAFEQAAEAEGKIDTVYA</sequence>
<evidence type="ECO:0000256" key="1">
    <source>
        <dbReference type="ARBA" id="ARBA00022737"/>
    </source>
</evidence>
<dbReference type="PANTHER" id="PTHR24015">
    <property type="entry name" value="OS07G0578800 PROTEIN-RELATED"/>
    <property type="match status" value="1"/>
</dbReference>
<dbReference type="GO" id="GO:0048731">
    <property type="term" value="P:system development"/>
    <property type="evidence" value="ECO:0007669"/>
    <property type="project" value="UniProtKB-ARBA"/>
</dbReference>
<evidence type="ECO:0000256" key="2">
    <source>
        <dbReference type="PROSITE-ProRule" id="PRU00708"/>
    </source>
</evidence>
<dbReference type="Gene3D" id="1.25.40.10">
    <property type="entry name" value="Tetratricopeptide repeat domain"/>
    <property type="match status" value="5"/>
</dbReference>
<evidence type="ECO:0008006" key="5">
    <source>
        <dbReference type="Google" id="ProtNLM"/>
    </source>
</evidence>
<dbReference type="GO" id="GO:0003723">
    <property type="term" value="F:RNA binding"/>
    <property type="evidence" value="ECO:0007669"/>
    <property type="project" value="InterPro"/>
</dbReference>
<dbReference type="Pfam" id="PF13041">
    <property type="entry name" value="PPR_2"/>
    <property type="match status" value="5"/>
</dbReference>
<dbReference type="EMBL" id="JABFUD020000014">
    <property type="protein sequence ID" value="KAI5070742.1"/>
    <property type="molecule type" value="Genomic_DNA"/>
</dbReference>
<keyword evidence="4" id="KW-1185">Reference proteome</keyword>
<name>A0A9D4UN81_ADICA</name>
<dbReference type="SUPFAM" id="SSF48452">
    <property type="entry name" value="TPR-like"/>
    <property type="match status" value="1"/>
</dbReference>
<feature type="repeat" description="PPR" evidence="2">
    <location>
        <begin position="586"/>
        <end position="620"/>
    </location>
</feature>
<comment type="caution">
    <text evidence="3">The sequence shown here is derived from an EMBL/GenBank/DDBJ whole genome shotgun (WGS) entry which is preliminary data.</text>
</comment>
<feature type="repeat" description="PPR" evidence="2">
    <location>
        <begin position="280"/>
        <end position="314"/>
    </location>
</feature>
<dbReference type="InterPro" id="IPR046960">
    <property type="entry name" value="PPR_At4g14850-like_plant"/>
</dbReference>
<dbReference type="InterPro" id="IPR011990">
    <property type="entry name" value="TPR-like_helical_dom_sf"/>
</dbReference>
<dbReference type="FunFam" id="1.25.40.10:FF:000158">
    <property type="entry name" value="pentatricopeptide repeat-containing protein At2g33680"/>
    <property type="match status" value="1"/>
</dbReference>
<dbReference type="OrthoDB" id="509099at2759"/>
<feature type="repeat" description="PPR" evidence="2">
    <location>
        <begin position="484"/>
        <end position="518"/>
    </location>
</feature>